<gene>
    <name evidence="2" type="ORF">CYMTET_9941</name>
</gene>
<feature type="region of interest" description="Disordered" evidence="1">
    <location>
        <begin position="1"/>
        <end position="30"/>
    </location>
</feature>
<dbReference type="AlphaFoldDB" id="A0AAE0LEB7"/>
<reference evidence="2 3" key="1">
    <citation type="journal article" date="2015" name="Genome Biol. Evol.">
        <title>Comparative Genomics of a Bacterivorous Green Alga Reveals Evolutionary Causalities and Consequences of Phago-Mixotrophic Mode of Nutrition.</title>
        <authorList>
            <person name="Burns J.A."/>
            <person name="Paasch A."/>
            <person name="Narechania A."/>
            <person name="Kim E."/>
        </authorList>
    </citation>
    <scope>NUCLEOTIDE SEQUENCE [LARGE SCALE GENOMIC DNA]</scope>
    <source>
        <strain evidence="2 3">PLY_AMNH</strain>
    </source>
</reference>
<feature type="compositionally biased region" description="Polar residues" evidence="1">
    <location>
        <begin position="110"/>
        <end position="123"/>
    </location>
</feature>
<protein>
    <submittedName>
        <fullName evidence="2">Uncharacterized protein</fullName>
    </submittedName>
</protein>
<comment type="caution">
    <text evidence="2">The sequence shown here is derived from an EMBL/GenBank/DDBJ whole genome shotgun (WGS) entry which is preliminary data.</text>
</comment>
<feature type="compositionally biased region" description="Gly residues" evidence="1">
    <location>
        <begin position="135"/>
        <end position="144"/>
    </location>
</feature>
<accession>A0AAE0LEB7</accession>
<keyword evidence="3" id="KW-1185">Reference proteome</keyword>
<feature type="compositionally biased region" description="Low complexity" evidence="1">
    <location>
        <begin position="330"/>
        <end position="363"/>
    </location>
</feature>
<feature type="compositionally biased region" description="Low complexity" evidence="1">
    <location>
        <begin position="1"/>
        <end position="15"/>
    </location>
</feature>
<feature type="region of interest" description="Disordered" evidence="1">
    <location>
        <begin position="330"/>
        <end position="375"/>
    </location>
</feature>
<sequence length="397" mass="38585">MNGPTTGSPTTSLFPSSPPPPPLTPPDLGGQHCCGEHGIDHGGGHWIVGSDITASGVHCNLGLFEVKSGATLTVTPWNGTHHGTLQIFARYIHVLGTLTATGSGYRGGSRPTTASSGGYQGESSCGVGSISQGKNCGGGGGGSGDQVSEQGRPGGGGGAGAVGSVGGLTSNYPWGGEGGSAVDLETAITQSVPFLGPGGGSGGNDNLVSDNPLGGSGGRGGGGIRLRAFEYLRLTGAVYAQGAAGQGSATCSSGTATTTCWDYAGPGGGGAGGTLIIHTVTATISSASSTNVSGGAGGLSHLASNLGGDGGSGWERVETSDSNVYNCLVPPVTSTPTTTSPSSDAPTTQPTTGIPTSTPTLSLPLPPPHFLRHLPSTTASTTIAPIATAPTPTLRLL</sequence>
<proteinExistence type="predicted"/>
<dbReference type="EMBL" id="LGRX02003377">
    <property type="protein sequence ID" value="KAK3282316.1"/>
    <property type="molecule type" value="Genomic_DNA"/>
</dbReference>
<dbReference type="Proteomes" id="UP001190700">
    <property type="component" value="Unassembled WGS sequence"/>
</dbReference>
<evidence type="ECO:0000256" key="1">
    <source>
        <dbReference type="SAM" id="MobiDB-lite"/>
    </source>
</evidence>
<feature type="compositionally biased region" description="Pro residues" evidence="1">
    <location>
        <begin position="16"/>
        <end position="25"/>
    </location>
</feature>
<evidence type="ECO:0000313" key="3">
    <source>
        <dbReference type="Proteomes" id="UP001190700"/>
    </source>
</evidence>
<organism evidence="2 3">
    <name type="scientific">Cymbomonas tetramitiformis</name>
    <dbReference type="NCBI Taxonomy" id="36881"/>
    <lineage>
        <taxon>Eukaryota</taxon>
        <taxon>Viridiplantae</taxon>
        <taxon>Chlorophyta</taxon>
        <taxon>Pyramimonadophyceae</taxon>
        <taxon>Pyramimonadales</taxon>
        <taxon>Pyramimonadaceae</taxon>
        <taxon>Cymbomonas</taxon>
    </lineage>
</organism>
<evidence type="ECO:0000313" key="2">
    <source>
        <dbReference type="EMBL" id="KAK3282316.1"/>
    </source>
</evidence>
<feature type="compositionally biased region" description="Gly residues" evidence="1">
    <location>
        <begin position="152"/>
        <end position="162"/>
    </location>
</feature>
<name>A0AAE0LEB7_9CHLO</name>
<feature type="region of interest" description="Disordered" evidence="1">
    <location>
        <begin position="193"/>
        <end position="219"/>
    </location>
</feature>
<feature type="region of interest" description="Disordered" evidence="1">
    <location>
        <begin position="102"/>
        <end position="162"/>
    </location>
</feature>